<dbReference type="PANTHER" id="PTHR42879:SF2">
    <property type="entry name" value="3-OXOACYL-[ACYL-CARRIER-PROTEIN] REDUCTASE FABG"/>
    <property type="match status" value="1"/>
</dbReference>
<dbReference type="PRINTS" id="PR00080">
    <property type="entry name" value="SDRFAMILY"/>
</dbReference>
<evidence type="ECO:0000313" key="4">
    <source>
        <dbReference type="Proteomes" id="UP000611629"/>
    </source>
</evidence>
<dbReference type="GO" id="GO:0032787">
    <property type="term" value="P:monocarboxylic acid metabolic process"/>
    <property type="evidence" value="ECO:0007669"/>
    <property type="project" value="UniProtKB-ARBA"/>
</dbReference>
<dbReference type="AlphaFoldDB" id="A0A974BKF3"/>
<keyword evidence="4" id="KW-1185">Reference proteome</keyword>
<dbReference type="NCBIfam" id="NF009466">
    <property type="entry name" value="PRK12826.1-2"/>
    <property type="match status" value="1"/>
</dbReference>
<dbReference type="Gene3D" id="3.40.50.720">
    <property type="entry name" value="NAD(P)-binding Rossmann-like Domain"/>
    <property type="match status" value="1"/>
</dbReference>
<dbReference type="PROSITE" id="PS00061">
    <property type="entry name" value="ADH_SHORT"/>
    <property type="match status" value="1"/>
</dbReference>
<protein>
    <submittedName>
        <fullName evidence="3">SDR family oxidoreductase</fullName>
    </submittedName>
</protein>
<dbReference type="Proteomes" id="UP000611629">
    <property type="component" value="Unassembled WGS sequence"/>
</dbReference>
<evidence type="ECO:0000313" key="3">
    <source>
        <dbReference type="EMBL" id="NYB74939.1"/>
    </source>
</evidence>
<dbReference type="InterPro" id="IPR002347">
    <property type="entry name" value="SDR_fam"/>
</dbReference>
<comment type="similarity">
    <text evidence="1">Belongs to the short-chain dehydrogenases/reductases (SDR) family.</text>
</comment>
<dbReference type="InterPro" id="IPR020904">
    <property type="entry name" value="Sc_DH/Rdtase_CS"/>
</dbReference>
<accession>A0A974BKF3</accession>
<comment type="caution">
    <text evidence="3">The sequence shown here is derived from an EMBL/GenBank/DDBJ whole genome shotgun (WGS) entry which is preliminary data.</text>
</comment>
<dbReference type="InterPro" id="IPR050259">
    <property type="entry name" value="SDR"/>
</dbReference>
<proteinExistence type="inferred from homology"/>
<keyword evidence="2" id="KW-0560">Oxidoreductase</keyword>
<dbReference type="Pfam" id="PF13561">
    <property type="entry name" value="adh_short_C2"/>
    <property type="match status" value="1"/>
</dbReference>
<evidence type="ECO:0000256" key="1">
    <source>
        <dbReference type="ARBA" id="ARBA00006484"/>
    </source>
</evidence>
<dbReference type="PANTHER" id="PTHR42879">
    <property type="entry name" value="3-OXOACYL-(ACYL-CARRIER-PROTEIN) REDUCTASE"/>
    <property type="match status" value="1"/>
</dbReference>
<evidence type="ECO:0000256" key="2">
    <source>
        <dbReference type="ARBA" id="ARBA00023002"/>
    </source>
</evidence>
<gene>
    <name evidence="3" type="ORF">HZF24_12395</name>
</gene>
<dbReference type="SUPFAM" id="SSF51735">
    <property type="entry name" value="NAD(P)-binding Rossmann-fold domains"/>
    <property type="match status" value="1"/>
</dbReference>
<dbReference type="NCBIfam" id="NF005559">
    <property type="entry name" value="PRK07231.1"/>
    <property type="match status" value="1"/>
</dbReference>
<dbReference type="GO" id="GO:0016491">
    <property type="term" value="F:oxidoreductase activity"/>
    <property type="evidence" value="ECO:0007669"/>
    <property type="project" value="UniProtKB-KW"/>
</dbReference>
<dbReference type="FunFam" id="3.40.50.720:FF:000173">
    <property type="entry name" value="3-oxoacyl-[acyl-carrier protein] reductase"/>
    <property type="match status" value="1"/>
</dbReference>
<sequence length="252" mass="26884">MFDFNNKVAIVTGSGSKKGIGIATADMLARLGATVVICDLNQKDIDDNVKAIIESGGKALGLKLDVTDENSVNEMVDKVLSEYGHIDILVNVAGISQKITVEYMELEDMKRIFNVNMYGVFLCTKAVLKIMKKQKYGRIITVSSVAGKRGGGIFGGPHYSASKAAVLGFSKNLAREVAGEGITVNCVTPGLIETDIAKTLNEKEVGLLVKDIPMGRRGKTYEVAGAIAFLASDEASYITGEEIDINGGSHMD</sequence>
<reference evidence="3" key="1">
    <citation type="submission" date="2020-07" db="EMBL/GenBank/DDBJ databases">
        <title>Genomic analysis of a strain of Sedimentibacter Hydroxybenzoicus DSM7310.</title>
        <authorList>
            <person name="Ma S."/>
        </authorList>
    </citation>
    <scope>NUCLEOTIDE SEQUENCE</scope>
    <source>
        <strain evidence="3">DSM 7310</strain>
    </source>
</reference>
<organism evidence="3 4">
    <name type="scientific">Sedimentibacter hydroxybenzoicus DSM 7310</name>
    <dbReference type="NCBI Taxonomy" id="1123245"/>
    <lineage>
        <taxon>Bacteria</taxon>
        <taxon>Bacillati</taxon>
        <taxon>Bacillota</taxon>
        <taxon>Tissierellia</taxon>
        <taxon>Sedimentibacter</taxon>
    </lineage>
</organism>
<name>A0A974BKF3_SEDHY</name>
<dbReference type="RefSeq" id="WP_179238642.1">
    <property type="nucleotide sequence ID" value="NZ_JACBNQ010000015.1"/>
</dbReference>
<dbReference type="InterPro" id="IPR036291">
    <property type="entry name" value="NAD(P)-bd_dom_sf"/>
</dbReference>
<dbReference type="PRINTS" id="PR00081">
    <property type="entry name" value="GDHRDH"/>
</dbReference>
<dbReference type="EMBL" id="JACBNQ010000015">
    <property type="protein sequence ID" value="NYB74939.1"/>
    <property type="molecule type" value="Genomic_DNA"/>
</dbReference>